<dbReference type="InterPro" id="IPR011238">
    <property type="entry name" value="Micro_shell_prot_PduT"/>
</dbReference>
<evidence type="ECO:0000313" key="6">
    <source>
        <dbReference type="Proteomes" id="UP000000370"/>
    </source>
</evidence>
<keyword evidence="2" id="KW-1283">Bacterial microcompartment</keyword>
<dbReference type="Proteomes" id="UP000000370">
    <property type="component" value="Chromosome"/>
</dbReference>
<dbReference type="AlphaFoldDB" id="A9KMY6"/>
<dbReference type="HOGENOM" id="CLU_115793_0_0_9"/>
<comment type="similarity">
    <text evidence="3">Belongs to the bacterial microcompartments protein family.</text>
</comment>
<dbReference type="PANTHER" id="PTHR33941:SF11">
    <property type="entry name" value="BACTERIAL MICROCOMPARTMENT SHELL PROTEIN PDUJ"/>
    <property type="match status" value="1"/>
</dbReference>
<dbReference type="EMBL" id="CP000885">
    <property type="protein sequence ID" value="ABX42997.1"/>
    <property type="molecule type" value="Genomic_DNA"/>
</dbReference>
<dbReference type="InterPro" id="IPR044872">
    <property type="entry name" value="CcmK/CsoS1_BMC"/>
</dbReference>
<dbReference type="PANTHER" id="PTHR33941">
    <property type="entry name" value="PROPANEDIOL UTILIZATION PROTEIN PDUA"/>
    <property type="match status" value="1"/>
</dbReference>
<dbReference type="STRING" id="357809.Cphy_2636"/>
<evidence type="ECO:0000256" key="1">
    <source>
        <dbReference type="ARBA" id="ARBA00024322"/>
    </source>
</evidence>
<evidence type="ECO:0000259" key="4">
    <source>
        <dbReference type="PROSITE" id="PS51930"/>
    </source>
</evidence>
<dbReference type="PIRSF" id="PIRSF034834">
    <property type="entry name" value="PduT"/>
    <property type="match status" value="1"/>
</dbReference>
<dbReference type="InterPro" id="IPR037233">
    <property type="entry name" value="CcmK-like_sf"/>
</dbReference>
<dbReference type="PROSITE" id="PS51930">
    <property type="entry name" value="BMC_2"/>
    <property type="match status" value="2"/>
</dbReference>
<dbReference type="Pfam" id="PF00936">
    <property type="entry name" value="BMC"/>
    <property type="match status" value="2"/>
</dbReference>
<dbReference type="eggNOG" id="COG4577">
    <property type="taxonomic scope" value="Bacteria"/>
</dbReference>
<name>A9KMY6_LACP7</name>
<dbReference type="InterPro" id="IPR000249">
    <property type="entry name" value="BMC_dom"/>
</dbReference>
<dbReference type="RefSeq" id="WP_012200649.1">
    <property type="nucleotide sequence ID" value="NC_010001.1"/>
</dbReference>
<accession>A9KMY6</accession>
<protein>
    <submittedName>
        <fullName evidence="5">Microcompartments protein</fullName>
    </submittedName>
</protein>
<reference evidence="6" key="1">
    <citation type="submission" date="2007-11" db="EMBL/GenBank/DDBJ databases">
        <title>Complete genome sequence of Clostridium phytofermentans ISDg.</title>
        <authorList>
            <person name="Leschine S.B."/>
            <person name="Warnick T.A."/>
            <person name="Blanchard J.L."/>
            <person name="Schnell D.J."/>
            <person name="Petit E.L."/>
            <person name="LaTouf W.G."/>
            <person name="Copeland A."/>
            <person name="Lucas S."/>
            <person name="Lapidus A."/>
            <person name="Barry K."/>
            <person name="Glavina del Rio T."/>
            <person name="Dalin E."/>
            <person name="Tice H."/>
            <person name="Pitluck S."/>
            <person name="Kiss H."/>
            <person name="Brettin T."/>
            <person name="Bruce D."/>
            <person name="Detter J.C."/>
            <person name="Han C."/>
            <person name="Kuske C."/>
            <person name="Schmutz J."/>
            <person name="Larimer F."/>
            <person name="Land M."/>
            <person name="Hauser L."/>
            <person name="Kyrpides N."/>
            <person name="Kim E.A."/>
            <person name="Richardson P."/>
        </authorList>
    </citation>
    <scope>NUCLEOTIDE SEQUENCE [LARGE SCALE GENOMIC DNA]</scope>
    <source>
        <strain evidence="6">ATCC 700394 / DSM 18823 / ISDg</strain>
    </source>
</reference>
<feature type="domain" description="BMC" evidence="4">
    <location>
        <begin position="98"/>
        <end position="183"/>
    </location>
</feature>
<gene>
    <name evidence="5" type="ordered locus">Cphy_2636</name>
</gene>
<keyword evidence="6" id="KW-1185">Reference proteome</keyword>
<evidence type="ECO:0000256" key="2">
    <source>
        <dbReference type="ARBA" id="ARBA00024446"/>
    </source>
</evidence>
<sequence length="185" mass="20159">MMNKSIGALEFISISRGMYVADAIVKKADVEIIYFKTICPGKFLVIVSGDEGEVDTAIDYGVNIAGKTLFDSFKVHAVSPAIIEGIRSKYDSVERLDAVGIVETRKVCTGIRALDIALKAADVKILRIYLAFFIGGKFVFVITGSVSSIEHGISECKQLLSEGEQENIAIIPSPSRDILENLLKR</sequence>
<dbReference type="CDD" id="cd07053">
    <property type="entry name" value="BMC_PduT_repeat1"/>
    <property type="match status" value="1"/>
</dbReference>
<feature type="domain" description="BMC" evidence="4">
    <location>
        <begin position="5"/>
        <end position="91"/>
    </location>
</feature>
<dbReference type="KEGG" id="cpy:Cphy_2636"/>
<evidence type="ECO:0000256" key="3">
    <source>
        <dbReference type="PROSITE-ProRule" id="PRU01278"/>
    </source>
</evidence>
<evidence type="ECO:0000313" key="5">
    <source>
        <dbReference type="EMBL" id="ABX42997.1"/>
    </source>
</evidence>
<dbReference type="GO" id="GO:0031469">
    <property type="term" value="C:bacterial microcompartment"/>
    <property type="evidence" value="ECO:0007669"/>
    <property type="project" value="UniProtKB-SubCell"/>
</dbReference>
<dbReference type="SMART" id="SM00877">
    <property type="entry name" value="BMC"/>
    <property type="match status" value="2"/>
</dbReference>
<dbReference type="InterPro" id="IPR050575">
    <property type="entry name" value="BMC_shell"/>
</dbReference>
<dbReference type="CDD" id="cd07054">
    <property type="entry name" value="BMC_PduT_repeat2"/>
    <property type="match status" value="1"/>
</dbReference>
<dbReference type="SUPFAM" id="SSF143414">
    <property type="entry name" value="CcmK-like"/>
    <property type="match status" value="2"/>
</dbReference>
<organism evidence="5 6">
    <name type="scientific">Lachnoclostridium phytofermentans (strain ATCC 700394 / DSM 18823 / ISDg)</name>
    <name type="common">Clostridium phytofermentans</name>
    <dbReference type="NCBI Taxonomy" id="357809"/>
    <lineage>
        <taxon>Bacteria</taxon>
        <taxon>Bacillati</taxon>
        <taxon>Bacillota</taxon>
        <taxon>Clostridia</taxon>
        <taxon>Lachnospirales</taxon>
        <taxon>Lachnospiraceae</taxon>
    </lineage>
</organism>
<proteinExistence type="inferred from homology"/>
<comment type="subcellular location">
    <subcellularLocation>
        <location evidence="1">Bacterial microcompartment</location>
    </subcellularLocation>
</comment>
<dbReference type="Gene3D" id="3.30.70.1710">
    <property type="match status" value="2"/>
</dbReference>